<evidence type="ECO:0000259" key="1">
    <source>
        <dbReference type="Pfam" id="PF00884"/>
    </source>
</evidence>
<sequence length="474" mass="53556">MIQRILSLLLVCLFGICIEGRAEANPPNIVFFLIDDQRNDTLGCSGHPIVKTPEIDRLASSGIHFTNAFVTTSICAASRASIFTGLYERSHGFTFGTLPIDAGDISRSYPAVLRKNGYRTGLVGKYGVSTTGGLEGEMFDYFDPIGRDPYFKKQLDGSVRHETDLIADSSIAFLKTASAEQPFCLSVNFNAAHAEDNDLSNHFPWPQSVDGMYEDVHIPAPRLSASGIFEALPKFLKDSMNRKRYFWRWDTVEKFERNMRAYFRMISGIDASIKRIRDTLKFTGMDENTVIIYMGDNGYYMGDRGLAGKWSHYEQSLRVPLIIFDPRVPAENRGSKAEEMALNIDVTATMLDIAGVDIPAEYQGRSLLSLIDGTQASSWRQDFLCEHLMERSDIPKWEGVRGERYVYARYIDQNPAYEFLHDLKIDPDQLVNLAGSEQYRGVLQEMRKRCGQLVEENERITPRLLQPGETAVEP</sequence>
<evidence type="ECO:0000313" key="2">
    <source>
        <dbReference type="EMBL" id="MBK1879349.1"/>
    </source>
</evidence>
<dbReference type="Gene3D" id="3.40.720.10">
    <property type="entry name" value="Alkaline Phosphatase, subunit A"/>
    <property type="match status" value="1"/>
</dbReference>
<gene>
    <name evidence="2" type="ORF">JIN87_20850</name>
</gene>
<dbReference type="InterPro" id="IPR000917">
    <property type="entry name" value="Sulfatase_N"/>
</dbReference>
<evidence type="ECO:0000313" key="3">
    <source>
        <dbReference type="Proteomes" id="UP000617628"/>
    </source>
</evidence>
<organism evidence="2 3">
    <name type="scientific">Pelagicoccus mobilis</name>
    <dbReference type="NCBI Taxonomy" id="415221"/>
    <lineage>
        <taxon>Bacteria</taxon>
        <taxon>Pseudomonadati</taxon>
        <taxon>Verrucomicrobiota</taxon>
        <taxon>Opitutia</taxon>
        <taxon>Puniceicoccales</taxon>
        <taxon>Pelagicoccaceae</taxon>
        <taxon>Pelagicoccus</taxon>
    </lineage>
</organism>
<dbReference type="EMBL" id="JAENIL010000046">
    <property type="protein sequence ID" value="MBK1879349.1"/>
    <property type="molecule type" value="Genomic_DNA"/>
</dbReference>
<dbReference type="RefSeq" id="WP_200357562.1">
    <property type="nucleotide sequence ID" value="NZ_JAENIL010000046.1"/>
</dbReference>
<feature type="domain" description="Sulfatase N-terminal" evidence="1">
    <location>
        <begin position="27"/>
        <end position="356"/>
    </location>
</feature>
<keyword evidence="3" id="KW-1185">Reference proteome</keyword>
<dbReference type="SUPFAM" id="SSF53649">
    <property type="entry name" value="Alkaline phosphatase-like"/>
    <property type="match status" value="1"/>
</dbReference>
<name>A0A934VTB3_9BACT</name>
<dbReference type="AlphaFoldDB" id="A0A934VTB3"/>
<reference evidence="2" key="1">
    <citation type="submission" date="2021-01" db="EMBL/GenBank/DDBJ databases">
        <title>Modified the classification status of verrucomicrobia.</title>
        <authorList>
            <person name="Feng X."/>
        </authorList>
    </citation>
    <scope>NUCLEOTIDE SEQUENCE</scope>
    <source>
        <strain evidence="2">KCTC 13126</strain>
    </source>
</reference>
<protein>
    <submittedName>
        <fullName evidence="2">Sulfatase</fullName>
    </submittedName>
</protein>
<dbReference type="PANTHER" id="PTHR43108">
    <property type="entry name" value="N-ACETYLGLUCOSAMINE-6-SULFATASE FAMILY MEMBER"/>
    <property type="match status" value="1"/>
</dbReference>
<comment type="caution">
    <text evidence="2">The sequence shown here is derived from an EMBL/GenBank/DDBJ whole genome shotgun (WGS) entry which is preliminary data.</text>
</comment>
<dbReference type="Pfam" id="PF00884">
    <property type="entry name" value="Sulfatase"/>
    <property type="match status" value="1"/>
</dbReference>
<dbReference type="CDD" id="cd16031">
    <property type="entry name" value="G6S_like"/>
    <property type="match status" value="1"/>
</dbReference>
<dbReference type="PANTHER" id="PTHR43108:SF6">
    <property type="entry name" value="N-SULPHOGLUCOSAMINE SULPHOHYDROLASE"/>
    <property type="match status" value="1"/>
</dbReference>
<dbReference type="Proteomes" id="UP000617628">
    <property type="component" value="Unassembled WGS sequence"/>
</dbReference>
<proteinExistence type="predicted"/>
<dbReference type="InterPro" id="IPR017850">
    <property type="entry name" value="Alkaline_phosphatase_core_sf"/>
</dbReference>
<accession>A0A934VTB3</accession>